<evidence type="ECO:0000256" key="2">
    <source>
        <dbReference type="SAM" id="Phobius"/>
    </source>
</evidence>
<keyword evidence="4" id="KW-1185">Reference proteome</keyword>
<proteinExistence type="predicted"/>
<feature type="region of interest" description="Disordered" evidence="1">
    <location>
        <begin position="162"/>
        <end position="181"/>
    </location>
</feature>
<evidence type="ECO:0000313" key="3">
    <source>
        <dbReference type="EMBL" id="KAK7194690.1"/>
    </source>
</evidence>
<protein>
    <submittedName>
        <fullName evidence="3">Uncharacterized protein</fullName>
    </submittedName>
</protein>
<keyword evidence="2" id="KW-0472">Membrane</keyword>
<keyword evidence="2" id="KW-1133">Transmembrane helix</keyword>
<feature type="transmembrane region" description="Helical" evidence="2">
    <location>
        <begin position="32"/>
        <end position="52"/>
    </location>
</feature>
<dbReference type="AlphaFoldDB" id="A0AAW0EP35"/>
<comment type="caution">
    <text evidence="3">The sequence shown here is derived from an EMBL/GenBank/DDBJ whole genome shotgun (WGS) entry which is preliminary data.</text>
</comment>
<accession>A0AAW0EP35</accession>
<organism evidence="3 4">
    <name type="scientific">Novymonas esmeraldas</name>
    <dbReference type="NCBI Taxonomy" id="1808958"/>
    <lineage>
        <taxon>Eukaryota</taxon>
        <taxon>Discoba</taxon>
        <taxon>Euglenozoa</taxon>
        <taxon>Kinetoplastea</taxon>
        <taxon>Metakinetoplastina</taxon>
        <taxon>Trypanosomatida</taxon>
        <taxon>Trypanosomatidae</taxon>
        <taxon>Novymonas</taxon>
    </lineage>
</organism>
<dbReference type="EMBL" id="JAECZO010000040">
    <property type="protein sequence ID" value="KAK7194690.1"/>
    <property type="molecule type" value="Genomic_DNA"/>
</dbReference>
<evidence type="ECO:0000256" key="1">
    <source>
        <dbReference type="SAM" id="MobiDB-lite"/>
    </source>
</evidence>
<sequence>MLPYGALWRLDQMLHPAGPPQRRTPALRRRQALFYFLWAVALVSVFLFPFHYASLRRMRIAYERELLGLVAPAVDLEQLRTRQELAAQRLRVWTGVRWVDERAETTGGDAVGDADVSTDFALAFLHHPSSRTRLDGVFAHPYVRALAGGGAGALWARLGDSTNADGGGGGGGREAPQERRARTLSDAAVEVAQGPSDQRAGCLIALRRDVLLARAETGDAAGRGDMNGALQTVLSREAGKLRRIDGGPPPAEAAAIPTGVGAGDVRAATEAALATLLLWLTSGHTCSHAQEEAISRSLAACSAPLSRSLRVTLEWVTTTGATPTTSSAITAATHEEQEATPQYVCLCRRGSGQPPAALVERGSGTATPLYVVDPARLDAEVQSCADACQHGG</sequence>
<name>A0AAW0EP35_9TRYP</name>
<reference evidence="3 4" key="1">
    <citation type="journal article" date="2021" name="MBio">
        <title>A New Model Trypanosomatid, Novymonas esmeraldas: Genomic Perception of Its 'Candidatus Pandoraea novymonadis' Endosymbiont.</title>
        <authorList>
            <person name="Zakharova A."/>
            <person name="Saura A."/>
            <person name="Butenko A."/>
            <person name="Podesvova L."/>
            <person name="Warmusova S."/>
            <person name="Kostygov A.Y."/>
            <person name="Nenarokova A."/>
            <person name="Lukes J."/>
            <person name="Opperdoes F.R."/>
            <person name="Yurchenko V."/>
        </authorList>
    </citation>
    <scope>NUCLEOTIDE SEQUENCE [LARGE SCALE GENOMIC DNA]</scope>
    <source>
        <strain evidence="3 4">E262AT.01</strain>
    </source>
</reference>
<gene>
    <name evidence="3" type="ORF">NESM_000388100</name>
</gene>
<keyword evidence="2" id="KW-0812">Transmembrane</keyword>
<evidence type="ECO:0000313" key="4">
    <source>
        <dbReference type="Proteomes" id="UP001430356"/>
    </source>
</evidence>
<dbReference type="Proteomes" id="UP001430356">
    <property type="component" value="Unassembled WGS sequence"/>
</dbReference>